<dbReference type="InterPro" id="IPR019109">
    <property type="entry name" value="MamF_MmsF"/>
</dbReference>
<comment type="subcellular location">
    <subcellularLocation>
        <location evidence="1">Membrane</location>
        <topology evidence="1">Multi-pass membrane protein</topology>
    </subcellularLocation>
</comment>
<dbReference type="OrthoDB" id="2328241at2"/>
<proteinExistence type="predicted"/>
<keyword evidence="7" id="KW-1185">Reference proteome</keyword>
<organism evidence="6 7">
    <name type="scientific">Viridibacillus arvi</name>
    <dbReference type="NCBI Taxonomy" id="263475"/>
    <lineage>
        <taxon>Bacteria</taxon>
        <taxon>Bacillati</taxon>
        <taxon>Bacillota</taxon>
        <taxon>Bacilli</taxon>
        <taxon>Bacillales</taxon>
        <taxon>Caryophanaceae</taxon>
        <taxon>Viridibacillus</taxon>
    </lineage>
</organism>
<feature type="transmembrane region" description="Helical" evidence="5">
    <location>
        <begin position="80"/>
        <end position="102"/>
    </location>
</feature>
<evidence type="ECO:0000256" key="5">
    <source>
        <dbReference type="SAM" id="Phobius"/>
    </source>
</evidence>
<reference evidence="7" key="1">
    <citation type="submission" date="2015-08" db="EMBL/GenBank/DDBJ databases">
        <title>Fjat-10028 dsm 16317.</title>
        <authorList>
            <person name="Liu B."/>
            <person name="Wang J."/>
            <person name="Zhu Y."/>
            <person name="Liu G."/>
            <person name="Chen Q."/>
            <person name="Chen Z."/>
            <person name="Lan J."/>
            <person name="Che J."/>
            <person name="Ge C."/>
            <person name="Shi H."/>
            <person name="Pan Z."/>
            <person name="Liu X."/>
        </authorList>
    </citation>
    <scope>NUCLEOTIDE SEQUENCE [LARGE SCALE GENOMIC DNA]</scope>
    <source>
        <strain evidence="7">DSM 16317</strain>
    </source>
</reference>
<keyword evidence="2 5" id="KW-0812">Transmembrane</keyword>
<name>A0A0M0LAP2_9BACL</name>
<evidence type="ECO:0000256" key="1">
    <source>
        <dbReference type="ARBA" id="ARBA00004141"/>
    </source>
</evidence>
<dbReference type="EMBL" id="LILB01000008">
    <property type="protein sequence ID" value="KOO48116.1"/>
    <property type="molecule type" value="Genomic_DNA"/>
</dbReference>
<dbReference type="Proteomes" id="UP000036867">
    <property type="component" value="Unassembled WGS sequence"/>
</dbReference>
<feature type="transmembrane region" description="Helical" evidence="5">
    <location>
        <begin position="6"/>
        <end position="30"/>
    </location>
</feature>
<evidence type="ECO:0000256" key="4">
    <source>
        <dbReference type="ARBA" id="ARBA00023136"/>
    </source>
</evidence>
<evidence type="ECO:0000256" key="2">
    <source>
        <dbReference type="ARBA" id="ARBA00022692"/>
    </source>
</evidence>
<sequence length="110" mass="12228">MDNNRVMSALCYFSIFFAGFILPVIVYFISADSSVKNHAKRAFISHLLLIIPSIIGFIIFFIVFGVYGSGSDNFISTGPILIVSFIILEILLSVAVIIWNIIQGVRVLRV</sequence>
<protein>
    <recommendedName>
        <fullName evidence="8">DUF4870 domain-containing protein</fullName>
    </recommendedName>
</protein>
<keyword evidence="4 5" id="KW-0472">Membrane</keyword>
<dbReference type="Pfam" id="PF09685">
    <property type="entry name" value="MamF_MmsF"/>
    <property type="match status" value="1"/>
</dbReference>
<evidence type="ECO:0008006" key="8">
    <source>
        <dbReference type="Google" id="ProtNLM"/>
    </source>
</evidence>
<dbReference type="AlphaFoldDB" id="A0A0M0LAP2"/>
<comment type="caution">
    <text evidence="6">The sequence shown here is derived from an EMBL/GenBank/DDBJ whole genome shotgun (WGS) entry which is preliminary data.</text>
</comment>
<evidence type="ECO:0000313" key="7">
    <source>
        <dbReference type="Proteomes" id="UP000036867"/>
    </source>
</evidence>
<dbReference type="STRING" id="263475.AMD00_20410"/>
<evidence type="ECO:0000256" key="3">
    <source>
        <dbReference type="ARBA" id="ARBA00022989"/>
    </source>
</evidence>
<accession>A0A0M0LAP2</accession>
<evidence type="ECO:0000313" key="6">
    <source>
        <dbReference type="EMBL" id="KOO48116.1"/>
    </source>
</evidence>
<gene>
    <name evidence="6" type="ORF">AMD00_20410</name>
</gene>
<dbReference type="PATRIC" id="fig|263475.3.peg.2925"/>
<keyword evidence="3 5" id="KW-1133">Transmembrane helix</keyword>
<feature type="transmembrane region" description="Helical" evidence="5">
    <location>
        <begin position="42"/>
        <end position="68"/>
    </location>
</feature>